<keyword evidence="10" id="KW-1185">Reference proteome</keyword>
<feature type="transmembrane region" description="Helical" evidence="6">
    <location>
        <begin position="264"/>
        <end position="282"/>
    </location>
</feature>
<feature type="compositionally biased region" description="Polar residues" evidence="5">
    <location>
        <begin position="38"/>
        <end position="52"/>
    </location>
</feature>
<keyword evidence="3 6" id="KW-1133">Transmembrane helix</keyword>
<dbReference type="GeneID" id="19471005"/>
<accession>S3D040</accession>
<feature type="transmembrane region" description="Helical" evidence="6">
    <location>
        <begin position="235"/>
        <end position="252"/>
    </location>
</feature>
<dbReference type="OMA" id="VQSYRTN"/>
<feature type="region of interest" description="Disordered" evidence="5">
    <location>
        <begin position="1071"/>
        <end position="1096"/>
    </location>
</feature>
<evidence type="ECO:0000256" key="2">
    <source>
        <dbReference type="ARBA" id="ARBA00022692"/>
    </source>
</evidence>
<feature type="compositionally biased region" description="Polar residues" evidence="5">
    <location>
        <begin position="704"/>
        <end position="714"/>
    </location>
</feature>
<feature type="compositionally biased region" description="Polar residues" evidence="5">
    <location>
        <begin position="66"/>
        <end position="90"/>
    </location>
</feature>
<feature type="region of interest" description="Disordered" evidence="5">
    <location>
        <begin position="776"/>
        <end position="893"/>
    </location>
</feature>
<feature type="compositionally biased region" description="Basic and acidic residues" evidence="5">
    <location>
        <begin position="627"/>
        <end position="637"/>
    </location>
</feature>
<evidence type="ECO:0000256" key="4">
    <source>
        <dbReference type="ARBA" id="ARBA00023136"/>
    </source>
</evidence>
<feature type="transmembrane region" description="Helical" evidence="6">
    <location>
        <begin position="151"/>
        <end position="169"/>
    </location>
</feature>
<feature type="region of interest" description="Disordered" evidence="5">
    <location>
        <begin position="30"/>
        <end position="113"/>
    </location>
</feature>
<feature type="compositionally biased region" description="Low complexity" evidence="5">
    <location>
        <begin position="734"/>
        <end position="747"/>
    </location>
</feature>
<evidence type="ECO:0000256" key="3">
    <source>
        <dbReference type="ARBA" id="ARBA00022989"/>
    </source>
</evidence>
<dbReference type="RefSeq" id="XP_008080937.1">
    <property type="nucleotide sequence ID" value="XM_008082746.1"/>
</dbReference>
<feature type="transmembrane region" description="Helical" evidence="6">
    <location>
        <begin position="289"/>
        <end position="310"/>
    </location>
</feature>
<dbReference type="Proteomes" id="UP000016922">
    <property type="component" value="Unassembled WGS sequence"/>
</dbReference>
<dbReference type="OrthoDB" id="102260at2759"/>
<feature type="compositionally biased region" description="Polar residues" evidence="5">
    <location>
        <begin position="824"/>
        <end position="833"/>
    </location>
</feature>
<dbReference type="Pfam" id="PF13886">
    <property type="entry name" value="TM7S3_TM198"/>
    <property type="match status" value="1"/>
</dbReference>
<dbReference type="PANTHER" id="PTHR39469">
    <property type="entry name" value="CHROMOSOME 1, WHOLE GENOME SHOTGUN SEQUENCE"/>
    <property type="match status" value="1"/>
</dbReference>
<evidence type="ECO:0000256" key="1">
    <source>
        <dbReference type="ARBA" id="ARBA00004141"/>
    </source>
</evidence>
<feature type="chain" id="PRO_5004519090" description="TM7S3/TM198-like domain-containing protein" evidence="7">
    <location>
        <begin position="25"/>
        <end position="1119"/>
    </location>
</feature>
<name>S3D040_GLAL2</name>
<feature type="region of interest" description="Disordered" evidence="5">
    <location>
        <begin position="695"/>
        <end position="759"/>
    </location>
</feature>
<dbReference type="eggNOG" id="ENOG502RXUE">
    <property type="taxonomic scope" value="Eukaryota"/>
</dbReference>
<feature type="compositionally biased region" description="Low complexity" evidence="5">
    <location>
        <begin position="91"/>
        <end position="110"/>
    </location>
</feature>
<evidence type="ECO:0000313" key="9">
    <source>
        <dbReference type="EMBL" id="EPE31882.1"/>
    </source>
</evidence>
<feature type="transmembrane region" description="Helical" evidence="6">
    <location>
        <begin position="209"/>
        <end position="228"/>
    </location>
</feature>
<feature type="transmembrane region" description="Helical" evidence="6">
    <location>
        <begin position="176"/>
        <end position="197"/>
    </location>
</feature>
<reference evidence="9 10" key="1">
    <citation type="journal article" date="2013" name="BMC Genomics">
        <title>Genomics-driven discovery of the pneumocandin biosynthetic gene cluster in the fungus Glarea lozoyensis.</title>
        <authorList>
            <person name="Chen L."/>
            <person name="Yue Q."/>
            <person name="Zhang X."/>
            <person name="Xiang M."/>
            <person name="Wang C."/>
            <person name="Li S."/>
            <person name="Che Y."/>
            <person name="Ortiz-Lopez F.J."/>
            <person name="Bills G.F."/>
            <person name="Liu X."/>
            <person name="An Z."/>
        </authorList>
    </citation>
    <scope>NUCLEOTIDE SEQUENCE [LARGE SCALE GENOMIC DNA]</scope>
    <source>
        <strain evidence="10">ATCC 20868 / MF5171</strain>
    </source>
</reference>
<dbReference type="GO" id="GO:0016020">
    <property type="term" value="C:membrane"/>
    <property type="evidence" value="ECO:0007669"/>
    <property type="project" value="UniProtKB-SubCell"/>
</dbReference>
<sequence>MVLATRSQLLAILLLCFCINISIADRWGGHIQRRDGPTTPSITGAETTANTPSTVSQTQSKQTTQAEDQSVASEDIRSSTTSSRSEQAAKSTTTLITSSSSSPTMTPSSPAGEVATATLNANAISSAVYDGPFNSTITPGLLPITPRITPGFGIVGIIMMLSGAVYTVVGIKNKLLHIYLSAAYLSSLSIVVLILYVMNLPVTDAVQGAYVVAAVMTGLILGGGALVFPELTEGLACLLGGFCVSMWLLVLKPGGLLTSTTTKAIFIAAFTVAGFSTSFSHYTRPYGLIGGISFGGATVLVLGIDCYSLAGLKEFWAYLWALNDNLFPLGATTYPLTRGIKVEIAAIIVISIVGILSQMKLWKIIRDRRDKRTTERLEDERSVEREEENVGKRIENLNARERNQWENVYGDKDRAPRLSVTSQRDSGVGDMDSQKKGPTSTVVSVARSGEDDIEMSDIPTQVPWKPTGLVMSDRSHENGPVTIRVSRDIGPEPNNENSEPSTEGTNEKRQSHMSLAPQPDEARADGLSSKRHSNRSSNPPLSVRVSMAPDVVPLPFRVPEGVEDDDRSSIATFADEEREGQKPRYLKHMSAGSALIRRLSDRSMMSGSPRSSKRFSINDGPSTEDLVVPHEIDEDGRSSVAATLDGLSDEDERSIRSSMGHAHGIYETTASEVGISGKGDKLKEANLSQQSAVVVDAKDMSDPNFDSSKLQPQSPRDDNSEAVALSDAKRPRTARSVASAATSSKSRPPSFTAAQLPPQLSKVVMSYRTNEWAKHLSNAEVPDLEELKIEEPVGNEQAEAAAPVDVEDLQQSASSAAKPAPLIRSNTSGSKASVSPYATLADSSPGLPGLPNTPTYSTSIQSPPTNAKGRLSSGPSLPRSIAESPVEDSFSAPTTPAFYQAPAANIPYGSTNTLMGRRESMVRNKSFFGSTPDLPRNLPPQAHQNLPPQARNFKSMPGTRVGSDAGSIYNGRNSMSNPALNELDTDNISLSQRRDMIRQSSLHGAASPMIHNAPPNFDSHQPQRQTSVPTLAAREQQLASWRASVQQDLGSTHVPQTNIERQRSLLWQERQAEEQRRAMDAMMKGQKDSAFDERMRRGDMLVAHRDALRRMQAAANKNA</sequence>
<feature type="region of interest" description="Disordered" evidence="5">
    <location>
        <begin position="410"/>
        <end position="638"/>
    </location>
</feature>
<dbReference type="AlphaFoldDB" id="S3D040"/>
<organism evidence="9 10">
    <name type="scientific">Glarea lozoyensis (strain ATCC 20868 / MF5171)</name>
    <dbReference type="NCBI Taxonomy" id="1116229"/>
    <lineage>
        <taxon>Eukaryota</taxon>
        <taxon>Fungi</taxon>
        <taxon>Dikarya</taxon>
        <taxon>Ascomycota</taxon>
        <taxon>Pezizomycotina</taxon>
        <taxon>Leotiomycetes</taxon>
        <taxon>Helotiales</taxon>
        <taxon>Helotiaceae</taxon>
        <taxon>Glarea</taxon>
    </lineage>
</organism>
<feature type="compositionally biased region" description="Polar residues" evidence="5">
    <location>
        <begin position="852"/>
        <end position="865"/>
    </location>
</feature>
<evidence type="ECO:0000256" key="6">
    <source>
        <dbReference type="SAM" id="Phobius"/>
    </source>
</evidence>
<comment type="subcellular location">
    <subcellularLocation>
        <location evidence="1">Membrane</location>
        <topology evidence="1">Multi-pass membrane protein</topology>
    </subcellularLocation>
</comment>
<evidence type="ECO:0000259" key="8">
    <source>
        <dbReference type="Pfam" id="PF13886"/>
    </source>
</evidence>
<dbReference type="PANTHER" id="PTHR39469:SF1">
    <property type="entry name" value="DUF4203 DOMAIN-CONTAINING PROTEIN"/>
    <property type="match status" value="1"/>
</dbReference>
<dbReference type="EMBL" id="KE145360">
    <property type="protein sequence ID" value="EPE31882.1"/>
    <property type="molecule type" value="Genomic_DNA"/>
</dbReference>
<feature type="compositionally biased region" description="Low complexity" evidence="5">
    <location>
        <begin position="491"/>
        <end position="504"/>
    </location>
</feature>
<gene>
    <name evidence="9" type="ORF">GLAREA_11964</name>
</gene>
<keyword evidence="4 6" id="KW-0472">Membrane</keyword>
<proteinExistence type="predicted"/>
<keyword evidence="7" id="KW-0732">Signal</keyword>
<dbReference type="KEGG" id="glz:GLAREA_11964"/>
<dbReference type="InterPro" id="IPR025256">
    <property type="entry name" value="TM7S3/TM198-like_dom"/>
</dbReference>
<feature type="domain" description="TM7S3/TM198-like" evidence="8">
    <location>
        <begin position="156"/>
        <end position="359"/>
    </location>
</feature>
<feature type="compositionally biased region" description="Low complexity" evidence="5">
    <location>
        <begin position="53"/>
        <end position="65"/>
    </location>
</feature>
<feature type="signal peptide" evidence="7">
    <location>
        <begin position="1"/>
        <end position="24"/>
    </location>
</feature>
<dbReference type="HOGENOM" id="CLU_003667_0_0_1"/>
<keyword evidence="2 6" id="KW-0812">Transmembrane</keyword>
<protein>
    <recommendedName>
        <fullName evidence="8">TM7S3/TM198-like domain-containing protein</fullName>
    </recommendedName>
</protein>
<evidence type="ECO:0000256" key="7">
    <source>
        <dbReference type="SAM" id="SignalP"/>
    </source>
</evidence>
<evidence type="ECO:0000256" key="5">
    <source>
        <dbReference type="SAM" id="MobiDB-lite"/>
    </source>
</evidence>
<evidence type="ECO:0000313" key="10">
    <source>
        <dbReference type="Proteomes" id="UP000016922"/>
    </source>
</evidence>